<gene>
    <name evidence="1" type="ORF">PSON_ATCC_30995.1.T0940109</name>
</gene>
<evidence type="ECO:0000313" key="2">
    <source>
        <dbReference type="Proteomes" id="UP000692954"/>
    </source>
</evidence>
<evidence type="ECO:0000313" key="1">
    <source>
        <dbReference type="EMBL" id="CAD8109765.1"/>
    </source>
</evidence>
<keyword evidence="2" id="KW-1185">Reference proteome</keyword>
<reference evidence="1" key="1">
    <citation type="submission" date="2021-01" db="EMBL/GenBank/DDBJ databases">
        <authorList>
            <consortium name="Genoscope - CEA"/>
            <person name="William W."/>
        </authorList>
    </citation>
    <scope>NUCLEOTIDE SEQUENCE</scope>
</reference>
<name>A0A8S1Q452_9CILI</name>
<dbReference type="EMBL" id="CAJJDN010000094">
    <property type="protein sequence ID" value="CAD8109765.1"/>
    <property type="molecule type" value="Genomic_DNA"/>
</dbReference>
<dbReference type="Proteomes" id="UP000692954">
    <property type="component" value="Unassembled WGS sequence"/>
</dbReference>
<proteinExistence type="predicted"/>
<dbReference type="AlphaFoldDB" id="A0A8S1Q452"/>
<accession>A0A8S1Q452</accession>
<sequence length="82" mass="9687">MTEKVGQKNILLLTKTQTIAQQRENVFMHLQTQNTQIIKFGLISNLDYLLKHITKLISIFNSFKRKNPNYQQSYIPYNSDQL</sequence>
<organism evidence="1 2">
    <name type="scientific">Paramecium sonneborni</name>
    <dbReference type="NCBI Taxonomy" id="65129"/>
    <lineage>
        <taxon>Eukaryota</taxon>
        <taxon>Sar</taxon>
        <taxon>Alveolata</taxon>
        <taxon>Ciliophora</taxon>
        <taxon>Intramacronucleata</taxon>
        <taxon>Oligohymenophorea</taxon>
        <taxon>Peniculida</taxon>
        <taxon>Parameciidae</taxon>
        <taxon>Paramecium</taxon>
    </lineage>
</organism>
<protein>
    <submittedName>
        <fullName evidence="1">Uncharacterized protein</fullName>
    </submittedName>
</protein>
<comment type="caution">
    <text evidence="1">The sequence shown here is derived from an EMBL/GenBank/DDBJ whole genome shotgun (WGS) entry which is preliminary data.</text>
</comment>